<dbReference type="PANTHER" id="PTHR31100">
    <property type="entry name" value="AT-HOOK MOTIF NUCLEAR-LOCALIZED PROTEIN 15"/>
    <property type="match status" value="1"/>
</dbReference>
<dbReference type="Proteomes" id="UP000623129">
    <property type="component" value="Unassembled WGS sequence"/>
</dbReference>
<dbReference type="GO" id="GO:0003680">
    <property type="term" value="F:minor groove of adenine-thymine-rich DNA binding"/>
    <property type="evidence" value="ECO:0007669"/>
    <property type="project" value="InterPro"/>
</dbReference>
<dbReference type="InterPro" id="IPR014476">
    <property type="entry name" value="AHL15-29"/>
</dbReference>
<gene>
    <name evidence="1" type="ORF">FCM35_KLT07157</name>
</gene>
<reference evidence="1" key="1">
    <citation type="submission" date="2020-01" db="EMBL/GenBank/DDBJ databases">
        <title>Genome sequence of Kobresia littledalei, the first chromosome-level genome in the family Cyperaceae.</title>
        <authorList>
            <person name="Qu G."/>
        </authorList>
    </citation>
    <scope>NUCLEOTIDE SEQUENCE</scope>
    <source>
        <strain evidence="1">C.B.Clarke</strain>
        <tissue evidence="1">Leaf</tissue>
    </source>
</reference>
<organism evidence="1 2">
    <name type="scientific">Carex littledalei</name>
    <dbReference type="NCBI Taxonomy" id="544730"/>
    <lineage>
        <taxon>Eukaryota</taxon>
        <taxon>Viridiplantae</taxon>
        <taxon>Streptophyta</taxon>
        <taxon>Embryophyta</taxon>
        <taxon>Tracheophyta</taxon>
        <taxon>Spermatophyta</taxon>
        <taxon>Magnoliopsida</taxon>
        <taxon>Liliopsida</taxon>
        <taxon>Poales</taxon>
        <taxon>Cyperaceae</taxon>
        <taxon>Cyperoideae</taxon>
        <taxon>Cariceae</taxon>
        <taxon>Carex</taxon>
        <taxon>Carex subgen. Euthyceras</taxon>
    </lineage>
</organism>
<dbReference type="GO" id="GO:0005634">
    <property type="term" value="C:nucleus"/>
    <property type="evidence" value="ECO:0007669"/>
    <property type="project" value="TreeGrafter"/>
</dbReference>
<protein>
    <submittedName>
        <fullName evidence="1">AT-hook motif nuclear-localized protein 15</fullName>
    </submittedName>
</protein>
<accession>A0A833QPU1</accession>
<sequence>MSIIIVAESPDALRLHVLEIASKSDIMAAIRLLEAQSARSVSGFNGTGVITNVTVRRPASTFWHCRRWSPRLIQICL</sequence>
<dbReference type="GO" id="GO:0003700">
    <property type="term" value="F:DNA-binding transcription factor activity"/>
    <property type="evidence" value="ECO:0007669"/>
    <property type="project" value="TreeGrafter"/>
</dbReference>
<comment type="caution">
    <text evidence="1">The sequence shown here is derived from an EMBL/GenBank/DDBJ whole genome shotgun (WGS) entry which is preliminary data.</text>
</comment>
<dbReference type="AlphaFoldDB" id="A0A833QPU1"/>
<dbReference type="PANTHER" id="PTHR31100:SF14">
    <property type="entry name" value="AT-HOOK MOTIF NUCLEAR-LOCALIZED PROTEIN 15"/>
    <property type="match status" value="1"/>
</dbReference>
<keyword evidence="2" id="KW-1185">Reference proteome</keyword>
<name>A0A833QPU1_9POAL</name>
<evidence type="ECO:0000313" key="2">
    <source>
        <dbReference type="Proteomes" id="UP000623129"/>
    </source>
</evidence>
<proteinExistence type="predicted"/>
<dbReference type="EMBL" id="SWLB01000017">
    <property type="protein sequence ID" value="KAF3327039.1"/>
    <property type="molecule type" value="Genomic_DNA"/>
</dbReference>
<evidence type="ECO:0000313" key="1">
    <source>
        <dbReference type="EMBL" id="KAF3327039.1"/>
    </source>
</evidence>